<evidence type="ECO:0008006" key="8">
    <source>
        <dbReference type="Google" id="ProtNLM"/>
    </source>
</evidence>
<evidence type="ECO:0000313" key="7">
    <source>
        <dbReference type="Proteomes" id="UP000277928"/>
    </source>
</evidence>
<feature type="transmembrane region" description="Helical" evidence="5">
    <location>
        <begin position="259"/>
        <end position="276"/>
    </location>
</feature>
<protein>
    <recommendedName>
        <fullName evidence="8">60Kd inner membrane protein</fullName>
    </recommendedName>
</protein>
<dbReference type="GO" id="GO:0032979">
    <property type="term" value="P:protein insertion into mitochondrial inner membrane from matrix"/>
    <property type="evidence" value="ECO:0007669"/>
    <property type="project" value="TreeGrafter"/>
</dbReference>
<dbReference type="OMA" id="NYPIESM"/>
<dbReference type="AlphaFoldDB" id="A0A3P6TWI0"/>
<keyword evidence="7" id="KW-1185">Reference proteome</keyword>
<keyword evidence="2 5" id="KW-0812">Transmembrane</keyword>
<dbReference type="OrthoDB" id="2148490at2759"/>
<dbReference type="PANTHER" id="PTHR12428">
    <property type="entry name" value="OXA1"/>
    <property type="match status" value="1"/>
</dbReference>
<dbReference type="EMBL" id="UYRX01001017">
    <property type="protein sequence ID" value="VDK87709.1"/>
    <property type="molecule type" value="Genomic_DNA"/>
</dbReference>
<evidence type="ECO:0000256" key="5">
    <source>
        <dbReference type="SAM" id="Phobius"/>
    </source>
</evidence>
<evidence type="ECO:0000313" key="6">
    <source>
        <dbReference type="EMBL" id="VDK87709.1"/>
    </source>
</evidence>
<name>A0A3P6TWI0_LITSI</name>
<evidence type="ECO:0000256" key="1">
    <source>
        <dbReference type="ARBA" id="ARBA00004141"/>
    </source>
</evidence>
<dbReference type="STRING" id="42156.A0A3P6TWI0"/>
<dbReference type="Proteomes" id="UP000277928">
    <property type="component" value="Unassembled WGS sequence"/>
</dbReference>
<feature type="transmembrane region" description="Helical" evidence="5">
    <location>
        <begin position="288"/>
        <end position="306"/>
    </location>
</feature>
<accession>A0A3P6TWI0</accession>
<feature type="transmembrane region" description="Helical" evidence="5">
    <location>
        <begin position="213"/>
        <end position="234"/>
    </location>
</feature>
<proteinExistence type="predicted"/>
<evidence type="ECO:0000256" key="3">
    <source>
        <dbReference type="ARBA" id="ARBA00022989"/>
    </source>
</evidence>
<keyword evidence="4 5" id="KW-0472">Membrane</keyword>
<evidence type="ECO:0000256" key="4">
    <source>
        <dbReference type="ARBA" id="ARBA00023136"/>
    </source>
</evidence>
<dbReference type="PANTHER" id="PTHR12428:SF65">
    <property type="entry name" value="CYTOCHROME C OXIDASE ASSEMBLY PROTEIN COX18, MITOCHONDRIAL"/>
    <property type="match status" value="1"/>
</dbReference>
<gene>
    <name evidence="6" type="ORF">NLS_LOCUS8298</name>
</gene>
<evidence type="ECO:0000256" key="2">
    <source>
        <dbReference type="ARBA" id="ARBA00022692"/>
    </source>
</evidence>
<dbReference type="GO" id="GO:0032977">
    <property type="term" value="F:membrane insertase activity"/>
    <property type="evidence" value="ECO:0007669"/>
    <property type="project" value="InterPro"/>
</dbReference>
<sequence length="399" mass="45206">MTTALLLGGSRLIVQRFYAAATSVGTATARTSSFQLHHCVVGVRYASTAKDIFVPSQDSLAGIPDIPIISVLPEEVAGSKFAFYEKWLLKIDIFDMLGLNGASTVDSIGLFSWYSPASWYRIGLEFIHNYFDLPWFASIICTTLCLRLAFLRATLFLQRFPLKKMIHDETLRMYDEKKKEAREVIRSEALYRKISHDENVYVDTYNLRSSNRYYYFVINSVLFISQYRGLIMMAENNFPGWDTGGALWFLDLTTTDPNFSVPALSSVLIGCTLFLGYDPTGTASAGKYVKAFKYLVIPAGVFFFSSRVPVAVSIYWCASNLFSLLLTTTLRIPKIRYALDVPLKVTKSSSATFQRAWKRAFSWKKETEKQAQSRPVMWEIMQRQDLERFAKAGGPGITK</sequence>
<dbReference type="InterPro" id="IPR001708">
    <property type="entry name" value="YidC/ALB3/OXA1/COX18"/>
</dbReference>
<comment type="subcellular location">
    <subcellularLocation>
        <location evidence="1">Membrane</location>
        <topology evidence="1">Multi-pass membrane protein</topology>
    </subcellularLocation>
</comment>
<keyword evidence="3 5" id="KW-1133">Transmembrane helix</keyword>
<organism evidence="6 7">
    <name type="scientific">Litomosoides sigmodontis</name>
    <name type="common">Filarial nematode worm</name>
    <dbReference type="NCBI Taxonomy" id="42156"/>
    <lineage>
        <taxon>Eukaryota</taxon>
        <taxon>Metazoa</taxon>
        <taxon>Ecdysozoa</taxon>
        <taxon>Nematoda</taxon>
        <taxon>Chromadorea</taxon>
        <taxon>Rhabditida</taxon>
        <taxon>Spirurina</taxon>
        <taxon>Spiruromorpha</taxon>
        <taxon>Filarioidea</taxon>
        <taxon>Onchocercidae</taxon>
        <taxon>Litomosoides</taxon>
    </lineage>
</organism>
<dbReference type="GO" id="GO:0005743">
    <property type="term" value="C:mitochondrial inner membrane"/>
    <property type="evidence" value="ECO:0007669"/>
    <property type="project" value="TreeGrafter"/>
</dbReference>
<feature type="transmembrane region" description="Helical" evidence="5">
    <location>
        <begin position="135"/>
        <end position="157"/>
    </location>
</feature>
<reference evidence="6 7" key="1">
    <citation type="submission" date="2018-08" db="EMBL/GenBank/DDBJ databases">
        <authorList>
            <person name="Laetsch R D."/>
            <person name="Stevens L."/>
            <person name="Kumar S."/>
            <person name="Blaxter L. M."/>
        </authorList>
    </citation>
    <scope>NUCLEOTIDE SEQUENCE [LARGE SCALE GENOMIC DNA]</scope>
</reference>